<gene>
    <name evidence="2" type="ORF">PV361_02430</name>
</gene>
<name>A0ABU7X985_9FIRM</name>
<reference evidence="2 3" key="1">
    <citation type="submission" date="2022-11" db="EMBL/GenBank/DDBJ databases">
        <title>The First Case of Preauricular Fistular Abscess Caused by Peptoniphilus grossensis.</title>
        <authorList>
            <person name="Byun J.-H."/>
        </authorList>
    </citation>
    <scope>NUCLEOTIDE SEQUENCE [LARGE SCALE GENOMIC DNA]</scope>
    <source>
        <strain evidence="2 3">GYB008</strain>
    </source>
</reference>
<dbReference type="SUPFAM" id="SSF140931">
    <property type="entry name" value="Fic-like"/>
    <property type="match status" value="1"/>
</dbReference>
<organism evidence="2 3">
    <name type="scientific">Peptoniphilus grossensis</name>
    <dbReference type="NCBI Taxonomy" id="1465756"/>
    <lineage>
        <taxon>Bacteria</taxon>
        <taxon>Bacillati</taxon>
        <taxon>Bacillota</taxon>
        <taxon>Tissierellia</taxon>
        <taxon>Tissierellales</taxon>
        <taxon>Peptoniphilaceae</taxon>
        <taxon>Peptoniphilus</taxon>
    </lineage>
</organism>
<dbReference type="InterPro" id="IPR036597">
    <property type="entry name" value="Fido-like_dom_sf"/>
</dbReference>
<dbReference type="Gene3D" id="1.10.3290.10">
    <property type="entry name" value="Fido-like domain"/>
    <property type="match status" value="1"/>
</dbReference>
<dbReference type="RefSeq" id="WP_332086821.1">
    <property type="nucleotide sequence ID" value="NZ_JARBCY010000019.1"/>
</dbReference>
<keyword evidence="3" id="KW-1185">Reference proteome</keyword>
<evidence type="ECO:0000259" key="1">
    <source>
        <dbReference type="PROSITE" id="PS51459"/>
    </source>
</evidence>
<dbReference type="PANTHER" id="PTHR13504">
    <property type="entry name" value="FIDO DOMAIN-CONTAINING PROTEIN DDB_G0283145"/>
    <property type="match status" value="1"/>
</dbReference>
<dbReference type="Proteomes" id="UP001328425">
    <property type="component" value="Unassembled WGS sequence"/>
</dbReference>
<dbReference type="EMBL" id="JARBCY010000019">
    <property type="protein sequence ID" value="MEF3317555.1"/>
    <property type="molecule type" value="Genomic_DNA"/>
</dbReference>
<dbReference type="PANTHER" id="PTHR13504:SF40">
    <property type="entry name" value="FIDO DOMAIN-CONTAINING PROTEIN"/>
    <property type="match status" value="1"/>
</dbReference>
<dbReference type="InterPro" id="IPR040198">
    <property type="entry name" value="Fido_containing"/>
</dbReference>
<protein>
    <submittedName>
        <fullName evidence="2">Fic family protein</fullName>
    </submittedName>
</protein>
<evidence type="ECO:0000313" key="3">
    <source>
        <dbReference type="Proteomes" id="UP001328425"/>
    </source>
</evidence>
<dbReference type="PROSITE" id="PS51459">
    <property type="entry name" value="FIDO"/>
    <property type="match status" value="1"/>
</dbReference>
<sequence length="410" mass="48031">MDYLYTLYYKNKNEYEKIYKSRIDFSETLKTNLSIKPYRENLSFQLYYVFNRETSNLIDLVNQNNNILEKLNDELPIIAKSANLLEIISSELKSSNDLEGVKSEKKEIIETTRNILNSKDPKKLRLTSMIKSYLLLLNDNSLKVPSDLKDVRKIYDEITKGEIEKKDQPDGKFFRLDPVYVQKKNSVNGEIIHQGISGENKIEESMSNLLNFLLNTDLDLLIRVAIAHYYFGYIHPFYDGNGRVNRFISSIFLRSKYSYLTSMSLARGCWINKTSYYKSFDITNSKINKGEVNYFVDEFLKILIAGQEDIIFNLTNKIENLNLARKCIEAKSSTLNTKLKKSILFLLCQNYYFDNNSGLTRGEIFEYTDDFKNKNKKIRELKELEKDGFIKAIKERPLIYTLDKNFIENL</sequence>
<evidence type="ECO:0000313" key="2">
    <source>
        <dbReference type="EMBL" id="MEF3317555.1"/>
    </source>
</evidence>
<proteinExistence type="predicted"/>
<dbReference type="InterPro" id="IPR003812">
    <property type="entry name" value="Fido"/>
</dbReference>
<comment type="caution">
    <text evidence="2">The sequence shown here is derived from an EMBL/GenBank/DDBJ whole genome shotgun (WGS) entry which is preliminary data.</text>
</comment>
<accession>A0ABU7X985</accession>
<dbReference type="Pfam" id="PF02661">
    <property type="entry name" value="Fic"/>
    <property type="match status" value="1"/>
</dbReference>
<feature type="domain" description="Fido" evidence="1">
    <location>
        <begin position="146"/>
        <end position="298"/>
    </location>
</feature>